<evidence type="ECO:0000313" key="1">
    <source>
        <dbReference type="EMBL" id="WFP16408.1"/>
    </source>
</evidence>
<evidence type="ECO:0000313" key="2">
    <source>
        <dbReference type="Proteomes" id="UP001219037"/>
    </source>
</evidence>
<dbReference type="RefSeq" id="WP_278157549.1">
    <property type="nucleotide sequence ID" value="NZ_CP121252.1"/>
</dbReference>
<proteinExistence type="predicted"/>
<sequence length="82" mass="9394">MPTSINDEEIAQLAQFLAASPDGVEREILFTKVGRHRRVLLADLTAYKARIAASRDEFLTRQTREAAQKDEYFAMPDDHETR</sequence>
<name>A0ABY8H6X9_9MICC</name>
<organism evidence="1 2">
    <name type="scientific">Citricoccus muralis</name>
    <dbReference type="NCBI Taxonomy" id="169134"/>
    <lineage>
        <taxon>Bacteria</taxon>
        <taxon>Bacillati</taxon>
        <taxon>Actinomycetota</taxon>
        <taxon>Actinomycetes</taxon>
        <taxon>Micrococcales</taxon>
        <taxon>Micrococcaceae</taxon>
        <taxon>Citricoccus</taxon>
    </lineage>
</organism>
<dbReference type="EMBL" id="CP121252">
    <property type="protein sequence ID" value="WFP16408.1"/>
    <property type="molecule type" value="Genomic_DNA"/>
</dbReference>
<accession>A0ABY8H6X9</accession>
<keyword evidence="2" id="KW-1185">Reference proteome</keyword>
<reference evidence="1 2" key="1">
    <citation type="submission" date="2023-04" db="EMBL/GenBank/DDBJ databases">
        <title>Funneling lignin-derived compounds into biodiesel using alkali-halophilic Citricoccus sp. P2.</title>
        <authorList>
            <person name="Luo C.-B."/>
        </authorList>
    </citation>
    <scope>NUCLEOTIDE SEQUENCE [LARGE SCALE GENOMIC DNA]</scope>
    <source>
        <strain evidence="1 2">P2</strain>
    </source>
</reference>
<dbReference type="Proteomes" id="UP001219037">
    <property type="component" value="Chromosome"/>
</dbReference>
<gene>
    <name evidence="1" type="ORF">P8192_13675</name>
</gene>
<protein>
    <submittedName>
        <fullName evidence="1">Uncharacterized protein</fullName>
    </submittedName>
</protein>